<keyword evidence="3" id="KW-1185">Reference proteome</keyword>
<feature type="compositionally biased region" description="Basic and acidic residues" evidence="1">
    <location>
        <begin position="41"/>
        <end position="50"/>
    </location>
</feature>
<reference evidence="2 3" key="1">
    <citation type="submission" date="2011-02" db="EMBL/GenBank/DDBJ databases">
        <title>The Genome Sequence of Sphaeroforma arctica JP610.</title>
        <authorList>
            <consortium name="The Broad Institute Genome Sequencing Platform"/>
            <person name="Russ C."/>
            <person name="Cuomo C."/>
            <person name="Young S.K."/>
            <person name="Zeng Q."/>
            <person name="Gargeya S."/>
            <person name="Alvarado L."/>
            <person name="Berlin A."/>
            <person name="Chapman S.B."/>
            <person name="Chen Z."/>
            <person name="Freedman E."/>
            <person name="Gellesch M."/>
            <person name="Goldberg J."/>
            <person name="Griggs A."/>
            <person name="Gujja S."/>
            <person name="Heilman E."/>
            <person name="Heiman D."/>
            <person name="Howarth C."/>
            <person name="Mehta T."/>
            <person name="Neiman D."/>
            <person name="Pearson M."/>
            <person name="Roberts A."/>
            <person name="Saif S."/>
            <person name="Shea T."/>
            <person name="Shenoy N."/>
            <person name="Sisk P."/>
            <person name="Stolte C."/>
            <person name="Sykes S."/>
            <person name="White J."/>
            <person name="Yandava C."/>
            <person name="Burger G."/>
            <person name="Gray M.W."/>
            <person name="Holland P.W.H."/>
            <person name="King N."/>
            <person name="Lang F.B.F."/>
            <person name="Roger A.J."/>
            <person name="Ruiz-Trillo I."/>
            <person name="Haas B."/>
            <person name="Nusbaum C."/>
            <person name="Birren B."/>
        </authorList>
    </citation>
    <scope>NUCLEOTIDE SEQUENCE [LARGE SCALE GENOMIC DNA]</scope>
    <source>
        <strain evidence="2 3">JP610</strain>
    </source>
</reference>
<dbReference type="AlphaFoldDB" id="A0A0L0FK13"/>
<evidence type="ECO:0000313" key="2">
    <source>
        <dbReference type="EMBL" id="KNC76826.1"/>
    </source>
</evidence>
<dbReference type="RefSeq" id="XP_014150728.1">
    <property type="nucleotide sequence ID" value="XM_014295253.1"/>
</dbReference>
<gene>
    <name evidence="2" type="ORF">SARC_10691</name>
</gene>
<dbReference type="EMBL" id="KQ242948">
    <property type="protein sequence ID" value="KNC76826.1"/>
    <property type="molecule type" value="Genomic_DNA"/>
</dbReference>
<feature type="non-terminal residue" evidence="2">
    <location>
        <position position="1"/>
    </location>
</feature>
<sequence>IPDRGDPVLKEIKIQRDNGSEKQVDLEMAAQNAADSSGPRVVKEAEFRDL</sequence>
<dbReference type="Proteomes" id="UP000054560">
    <property type="component" value="Unassembled WGS sequence"/>
</dbReference>
<organism evidence="2 3">
    <name type="scientific">Sphaeroforma arctica JP610</name>
    <dbReference type="NCBI Taxonomy" id="667725"/>
    <lineage>
        <taxon>Eukaryota</taxon>
        <taxon>Ichthyosporea</taxon>
        <taxon>Ichthyophonida</taxon>
        <taxon>Sphaeroforma</taxon>
    </lineage>
</organism>
<evidence type="ECO:0000313" key="3">
    <source>
        <dbReference type="Proteomes" id="UP000054560"/>
    </source>
</evidence>
<proteinExistence type="predicted"/>
<feature type="compositionally biased region" description="Basic and acidic residues" evidence="1">
    <location>
        <begin position="1"/>
        <end position="25"/>
    </location>
</feature>
<protein>
    <submittedName>
        <fullName evidence="2">Uncharacterized protein</fullName>
    </submittedName>
</protein>
<name>A0A0L0FK13_9EUKA</name>
<evidence type="ECO:0000256" key="1">
    <source>
        <dbReference type="SAM" id="MobiDB-lite"/>
    </source>
</evidence>
<accession>A0A0L0FK13</accession>
<dbReference type="GeneID" id="25911195"/>
<feature type="region of interest" description="Disordered" evidence="1">
    <location>
        <begin position="1"/>
        <end position="50"/>
    </location>
</feature>